<dbReference type="Proteomes" id="UP000653797">
    <property type="component" value="Unassembled WGS sequence"/>
</dbReference>
<evidence type="ECO:0008006" key="4">
    <source>
        <dbReference type="Google" id="ProtNLM"/>
    </source>
</evidence>
<reference evidence="2" key="1">
    <citation type="submission" date="2020-09" db="EMBL/GenBank/DDBJ databases">
        <authorList>
            <person name="Kim M.K."/>
        </authorList>
    </citation>
    <scope>NUCLEOTIDE SEQUENCE</scope>
    <source>
        <strain evidence="2">BT704</strain>
    </source>
</reference>
<feature type="transmembrane region" description="Helical" evidence="1">
    <location>
        <begin position="12"/>
        <end position="35"/>
    </location>
</feature>
<keyword evidence="1" id="KW-0472">Membrane</keyword>
<evidence type="ECO:0000313" key="3">
    <source>
        <dbReference type="Proteomes" id="UP000653797"/>
    </source>
</evidence>
<keyword evidence="3" id="KW-1185">Reference proteome</keyword>
<dbReference type="AlphaFoldDB" id="A0A927AXF5"/>
<protein>
    <recommendedName>
        <fullName evidence="4">DUF1648 domain-containing protein</fullName>
    </recommendedName>
</protein>
<evidence type="ECO:0000256" key="1">
    <source>
        <dbReference type="SAM" id="Phobius"/>
    </source>
</evidence>
<evidence type="ECO:0000313" key="2">
    <source>
        <dbReference type="EMBL" id="MBD2751609.1"/>
    </source>
</evidence>
<keyword evidence="1" id="KW-1133">Transmembrane helix</keyword>
<gene>
    <name evidence="2" type="ORF">IC230_01800</name>
</gene>
<organism evidence="2 3">
    <name type="scientific">Spirosoma validum</name>
    <dbReference type="NCBI Taxonomy" id="2771355"/>
    <lineage>
        <taxon>Bacteria</taxon>
        <taxon>Pseudomonadati</taxon>
        <taxon>Bacteroidota</taxon>
        <taxon>Cytophagia</taxon>
        <taxon>Cytophagales</taxon>
        <taxon>Cytophagaceae</taxon>
        <taxon>Spirosoma</taxon>
    </lineage>
</organism>
<comment type="caution">
    <text evidence="2">The sequence shown here is derived from an EMBL/GenBank/DDBJ whole genome shotgun (WGS) entry which is preliminary data.</text>
</comment>
<keyword evidence="1" id="KW-0812">Transmembrane</keyword>
<sequence length="124" mass="14416">MHYNLAGKPNRWGSPATLLILPFIVFFVISISWAAEKAHPDFMNFPGPRTPENVSRQLGNIRLMGSTIRVFLTGMFLIIQSQSIWAKYYNHDQLIGWTLPVLLFFLFLLIGFFVRRSYKLIPRQ</sequence>
<proteinExistence type="predicted"/>
<accession>A0A927AXF5</accession>
<dbReference type="EMBL" id="JACXAA010000001">
    <property type="protein sequence ID" value="MBD2751609.1"/>
    <property type="molecule type" value="Genomic_DNA"/>
</dbReference>
<name>A0A927AXF5_9BACT</name>
<feature type="transmembrane region" description="Helical" evidence="1">
    <location>
        <begin position="94"/>
        <end position="114"/>
    </location>
</feature>